<dbReference type="AlphaFoldDB" id="A0A8S1PLB7"/>
<comment type="caution">
    <text evidence="1">The sequence shown here is derived from an EMBL/GenBank/DDBJ whole genome shotgun (WGS) entry which is preliminary data.</text>
</comment>
<accession>A0A8S1PLB7</accession>
<organism evidence="1 2">
    <name type="scientific">Paramecium primaurelia</name>
    <dbReference type="NCBI Taxonomy" id="5886"/>
    <lineage>
        <taxon>Eukaryota</taxon>
        <taxon>Sar</taxon>
        <taxon>Alveolata</taxon>
        <taxon>Ciliophora</taxon>
        <taxon>Intramacronucleata</taxon>
        <taxon>Oligohymenophorea</taxon>
        <taxon>Peniculida</taxon>
        <taxon>Parameciidae</taxon>
        <taxon>Paramecium</taxon>
    </lineage>
</organism>
<protein>
    <submittedName>
        <fullName evidence="1">Uncharacterized protein</fullName>
    </submittedName>
</protein>
<evidence type="ECO:0000313" key="2">
    <source>
        <dbReference type="Proteomes" id="UP000688137"/>
    </source>
</evidence>
<gene>
    <name evidence="1" type="ORF">PPRIM_AZ9-3.1.T1210164</name>
</gene>
<sequence>MNCWPRLLIHYLYQDLLKARDLKPTKNFVVISITVAGTALLNAQSDLAALNDVIAQVEASLNTTHQRIENVSADRNDQFIQLKKPFKITKIPELPELLIEMLFHKTSDQTFREQLAFRQQAGEEI</sequence>
<name>A0A8S1PLB7_PARPR</name>
<evidence type="ECO:0000313" key="1">
    <source>
        <dbReference type="EMBL" id="CAD8103671.1"/>
    </source>
</evidence>
<dbReference type="Proteomes" id="UP000688137">
    <property type="component" value="Unassembled WGS sequence"/>
</dbReference>
<proteinExistence type="predicted"/>
<reference evidence="1" key="1">
    <citation type="submission" date="2021-01" db="EMBL/GenBank/DDBJ databases">
        <authorList>
            <consortium name="Genoscope - CEA"/>
            <person name="William W."/>
        </authorList>
    </citation>
    <scope>NUCLEOTIDE SEQUENCE</scope>
</reference>
<keyword evidence="2" id="KW-1185">Reference proteome</keyword>
<dbReference type="EMBL" id="CAJJDM010000124">
    <property type="protein sequence ID" value="CAD8103671.1"/>
    <property type="molecule type" value="Genomic_DNA"/>
</dbReference>